<dbReference type="Pfam" id="PF00589">
    <property type="entry name" value="Phage_integrase"/>
    <property type="match status" value="1"/>
</dbReference>
<proteinExistence type="inferred from homology"/>
<evidence type="ECO:0000256" key="2">
    <source>
        <dbReference type="ARBA" id="ARBA00022908"/>
    </source>
</evidence>
<dbReference type="PROSITE" id="PS51898">
    <property type="entry name" value="TYR_RECOMBINASE"/>
    <property type="match status" value="1"/>
</dbReference>
<dbReference type="AlphaFoldDB" id="A0A4Y8IHE0"/>
<feature type="domain" description="Tyr recombinase" evidence="5">
    <location>
        <begin position="215"/>
        <end position="416"/>
    </location>
</feature>
<comment type="caution">
    <text evidence="6">The sequence shown here is derived from an EMBL/GenBank/DDBJ whole genome shotgun (WGS) entry which is preliminary data.</text>
</comment>
<evidence type="ECO:0000313" key="6">
    <source>
        <dbReference type="EMBL" id="TFB14113.1"/>
    </source>
</evidence>
<evidence type="ECO:0000256" key="4">
    <source>
        <dbReference type="ARBA" id="ARBA00023172"/>
    </source>
</evidence>
<dbReference type="GO" id="GO:0015074">
    <property type="term" value="P:DNA integration"/>
    <property type="evidence" value="ECO:0007669"/>
    <property type="project" value="UniProtKB-KW"/>
</dbReference>
<protein>
    <submittedName>
        <fullName evidence="6">Site-specific integrase</fullName>
    </submittedName>
</protein>
<dbReference type="Gene3D" id="1.10.443.10">
    <property type="entry name" value="Intergrase catalytic core"/>
    <property type="match status" value="1"/>
</dbReference>
<dbReference type="Gene3D" id="1.10.150.130">
    <property type="match status" value="1"/>
</dbReference>
<dbReference type="CDD" id="cd01189">
    <property type="entry name" value="INT_ICEBs1_C_like"/>
    <property type="match status" value="1"/>
</dbReference>
<name>A0A4Y8IHE0_9BACI</name>
<comment type="similarity">
    <text evidence="1">Belongs to the 'phage' integrase family.</text>
</comment>
<dbReference type="InterPro" id="IPR013762">
    <property type="entry name" value="Integrase-like_cat_sf"/>
</dbReference>
<evidence type="ECO:0000313" key="7">
    <source>
        <dbReference type="Proteomes" id="UP000297975"/>
    </source>
</evidence>
<keyword evidence="2" id="KW-0229">DNA integration</keyword>
<evidence type="ECO:0000256" key="1">
    <source>
        <dbReference type="ARBA" id="ARBA00008857"/>
    </source>
</evidence>
<dbReference type="Proteomes" id="UP000297975">
    <property type="component" value="Unassembled WGS sequence"/>
</dbReference>
<dbReference type="RefSeq" id="WP_134341188.1">
    <property type="nucleotide sequence ID" value="NZ_SOPW01000019.1"/>
</dbReference>
<dbReference type="PANTHER" id="PTHR30349">
    <property type="entry name" value="PHAGE INTEGRASE-RELATED"/>
    <property type="match status" value="1"/>
</dbReference>
<dbReference type="GO" id="GO:0003677">
    <property type="term" value="F:DNA binding"/>
    <property type="evidence" value="ECO:0007669"/>
    <property type="project" value="UniProtKB-KW"/>
</dbReference>
<dbReference type="OrthoDB" id="9803188at2"/>
<dbReference type="PANTHER" id="PTHR30349:SF41">
    <property type="entry name" value="INTEGRASE_RECOMBINASE PROTEIN MJ0367-RELATED"/>
    <property type="match status" value="1"/>
</dbReference>
<dbReference type="InterPro" id="IPR050090">
    <property type="entry name" value="Tyrosine_recombinase_XerCD"/>
</dbReference>
<dbReference type="InterPro" id="IPR011010">
    <property type="entry name" value="DNA_brk_join_enz"/>
</dbReference>
<dbReference type="GO" id="GO:0006310">
    <property type="term" value="P:DNA recombination"/>
    <property type="evidence" value="ECO:0007669"/>
    <property type="project" value="UniProtKB-KW"/>
</dbReference>
<accession>A0A4Y8IHE0</accession>
<gene>
    <name evidence="6" type="ORF">E3U55_14450</name>
</gene>
<dbReference type="EMBL" id="SOPW01000019">
    <property type="protein sequence ID" value="TFB14113.1"/>
    <property type="molecule type" value="Genomic_DNA"/>
</dbReference>
<dbReference type="InterPro" id="IPR010998">
    <property type="entry name" value="Integrase_recombinase_N"/>
</dbReference>
<sequence>MVNSLSGIKPRKTNLVDRRDLDVMDYKKIIKKKAKGYYFRIDVGQNGKRKQKSFGPYRNFTEAKNDLILIKSEVLSGEYFNPSNTGFESFINKWFDTVYSIDGNTPATVKSRRDFVDAHLIPYFGPMEISKINVETIREFFQFTKENGRKVKSKKDKEREENGEKIERKPLSNAYLKQMYHLMNAAFKEAVKWELIKRNPMEFIDPPKVKDNKNKISKAWTKEELNIFLEAASVEKILVQTVTLVITGTRRGEALGLRWKDIDLEEGIITINGTLTYSEEQKLYYKPNTKSEASDNREIPIPQFLIDILKKHKQAEYNKTTQLLGKKFSEDCYVFTNDGGDFYRLDTLTKKFRRVVETLPVKNITLHGLRHTFSTLMMKLGVNAKVVKDLLGHSRVQVTLDFYSHTDMEDKRKSVEKLGEFLNA</sequence>
<reference evidence="6 7" key="1">
    <citation type="submission" date="2019-03" db="EMBL/GenBank/DDBJ databases">
        <authorList>
            <person name="He R.-H."/>
        </authorList>
    </citation>
    <scope>NUCLEOTIDE SEQUENCE [LARGE SCALE GENOMIC DNA]</scope>
    <source>
        <strain evidence="7">SH 714</strain>
    </source>
</reference>
<keyword evidence="4" id="KW-0233">DNA recombination</keyword>
<keyword evidence="7" id="KW-1185">Reference proteome</keyword>
<dbReference type="InterPro" id="IPR002104">
    <property type="entry name" value="Integrase_catalytic"/>
</dbReference>
<keyword evidence="3" id="KW-0238">DNA-binding</keyword>
<dbReference type="SUPFAM" id="SSF56349">
    <property type="entry name" value="DNA breaking-rejoining enzymes"/>
    <property type="match status" value="1"/>
</dbReference>
<evidence type="ECO:0000256" key="3">
    <source>
        <dbReference type="ARBA" id="ARBA00023125"/>
    </source>
</evidence>
<dbReference type="Pfam" id="PF14659">
    <property type="entry name" value="Phage_int_SAM_3"/>
    <property type="match status" value="1"/>
</dbReference>
<evidence type="ECO:0000259" key="5">
    <source>
        <dbReference type="PROSITE" id="PS51898"/>
    </source>
</evidence>
<organism evidence="6 7">
    <name type="scientific">Filobacillus milosensis</name>
    <dbReference type="NCBI Taxonomy" id="94137"/>
    <lineage>
        <taxon>Bacteria</taxon>
        <taxon>Bacillati</taxon>
        <taxon>Bacillota</taxon>
        <taxon>Bacilli</taxon>
        <taxon>Bacillales</taxon>
        <taxon>Bacillaceae</taxon>
        <taxon>Filobacillus</taxon>
    </lineage>
</organism>
<dbReference type="InterPro" id="IPR004107">
    <property type="entry name" value="Integrase_SAM-like_N"/>
</dbReference>